<feature type="compositionally biased region" description="Low complexity" evidence="4">
    <location>
        <begin position="828"/>
        <end position="853"/>
    </location>
</feature>
<feature type="compositionally biased region" description="Acidic residues" evidence="4">
    <location>
        <begin position="238"/>
        <end position="247"/>
    </location>
</feature>
<feature type="compositionally biased region" description="Polar residues" evidence="4">
    <location>
        <begin position="891"/>
        <end position="901"/>
    </location>
</feature>
<evidence type="ECO:0000313" key="7">
    <source>
        <dbReference type="Proteomes" id="UP001310594"/>
    </source>
</evidence>
<feature type="domain" description="Zinc finger PHD-type" evidence="5">
    <location>
        <begin position="486"/>
        <end position="538"/>
    </location>
</feature>
<proteinExistence type="predicted"/>
<dbReference type="EMBL" id="JAVRQU010000016">
    <property type="protein sequence ID" value="KAK5694017.1"/>
    <property type="molecule type" value="Genomic_DNA"/>
</dbReference>
<dbReference type="GO" id="GO:0008270">
    <property type="term" value="F:zinc ion binding"/>
    <property type="evidence" value="ECO:0007669"/>
    <property type="project" value="UniProtKB-KW"/>
</dbReference>
<feature type="compositionally biased region" description="Low complexity" evidence="4">
    <location>
        <begin position="576"/>
        <end position="587"/>
    </location>
</feature>
<feature type="region of interest" description="Disordered" evidence="4">
    <location>
        <begin position="780"/>
        <end position="964"/>
    </location>
</feature>
<comment type="caution">
    <text evidence="6">The sequence shown here is derived from an EMBL/GenBank/DDBJ whole genome shotgun (WGS) entry which is preliminary data.</text>
</comment>
<sequence>MPRYKRTADEAQLDVSSVMPEVAPADIETLTKLRNMWEFASLMQYIFLFGHVVKVDEELDVEDLEAECLKQDPPSEKLPRIGLQLLKYVSSHRGLTPDIFTDYTRRQYLAKLPAHLNPFGDDETPTPFNDLDIFTRVQVLQQLTVWTLGNVQRIREAMPADEDHLTWRMEPLGWDRRDYAYYVLDDNRLYRRADVLARAATPPPPPAAKGKGKAKAKKVAPPKTKPSRASKRRKTEDVVDEEDEMDIDTLPGAAEDDSKPPLLETADEESYGFTSTTWSLIAITLEEYDDFLASIFRSRDPNEKLLHKRITDDVRPIIEHREEKLRQKALKKIREMQVVEKIATAKRSSRLAGRFEKEREEREKREEEERKERELRMAHESERRIAEGHESRRMTREQRIKEREVKRILHEEELQKLREAEERGERASQGLEVGGEEGGVEAEAERKRASVRQAKVAREQHETELKMLEEEDEEGGGVDGNKWYFDCAVCGMHGQNLDDGTHSLACDRCGVWQHSGCHGFTPRQAEGEGFTFICKSCKRQEAVEMDESRPRIPPLKLGKKGASPMVEVKVPGLQQSNGHGESNGESSCHANGAAASTPLSNGGRDNSLPPHVQRQLDGMQQTNTQPRPSPGPFGQLINGPSLSPHGQAQGPPGYRYPPVGNFAPQQPWQGSGFPPPPRPGSSAGGYAGSASGSPILLPAQHTKEGYRPQQPPPRSPQPNVQGERYRGSGPQPVVSQPLQPYVHHQPAAAPPRPHQQQHQYAHQRAVAATGAHHPVYAVAPAYNGRPEPQNGAVPRLPVTGTPLQPPPPVLGGGREQYYRLQAEFLTKQQQQGQQRQGQGFAQQSPPPGQAQGQQGLGNGFSSPVKGAAQVVNHTPHQPTHPQQQQQHYALPQSSPALQPTPTMHGRPAPNLAVTPQQQPNQPTPARPSSSSGKIAADGMSGPWPPGSNGIPMKHDLPLSSSPMVGGEKVMRAPVGLVPSPQVVRQVHGEGVIPVKRDVGTIAMGMGMGDGEEKGGEQGAGS</sequence>
<protein>
    <recommendedName>
        <fullName evidence="5">Zinc finger PHD-type domain-containing protein</fullName>
    </recommendedName>
</protein>
<feature type="region of interest" description="Disordered" evidence="4">
    <location>
        <begin position="1002"/>
        <end position="1021"/>
    </location>
</feature>
<gene>
    <name evidence="6" type="ORF">LTR97_009635</name>
</gene>
<accession>A0AAN7W4I4</accession>
<dbReference type="InterPro" id="IPR028938">
    <property type="entry name" value="Rsf1-like"/>
</dbReference>
<evidence type="ECO:0000256" key="4">
    <source>
        <dbReference type="SAM" id="MobiDB-lite"/>
    </source>
</evidence>
<feature type="region of interest" description="Disordered" evidence="4">
    <location>
        <begin position="199"/>
        <end position="260"/>
    </location>
</feature>
<dbReference type="InterPro" id="IPR019786">
    <property type="entry name" value="Zinc_finger_PHD-type_CS"/>
</dbReference>
<feature type="region of interest" description="Disordered" evidence="4">
    <location>
        <begin position="543"/>
        <end position="767"/>
    </location>
</feature>
<dbReference type="GO" id="GO:0006355">
    <property type="term" value="P:regulation of DNA-templated transcription"/>
    <property type="evidence" value="ECO:0007669"/>
    <property type="project" value="InterPro"/>
</dbReference>
<dbReference type="SMART" id="SM00249">
    <property type="entry name" value="PHD"/>
    <property type="match status" value="1"/>
</dbReference>
<dbReference type="InterPro" id="IPR019787">
    <property type="entry name" value="Znf_PHD-finger"/>
</dbReference>
<dbReference type="Pfam" id="PF00628">
    <property type="entry name" value="PHD"/>
    <property type="match status" value="1"/>
</dbReference>
<dbReference type="InterPro" id="IPR011011">
    <property type="entry name" value="Znf_FYVE_PHD"/>
</dbReference>
<evidence type="ECO:0000256" key="2">
    <source>
        <dbReference type="ARBA" id="ARBA00022771"/>
    </source>
</evidence>
<keyword evidence="1" id="KW-0479">Metal-binding</keyword>
<feature type="compositionally biased region" description="Basic residues" evidence="4">
    <location>
        <begin position="210"/>
        <end position="233"/>
    </location>
</feature>
<feature type="region of interest" description="Disordered" evidence="4">
    <location>
        <begin position="418"/>
        <end position="455"/>
    </location>
</feature>
<reference evidence="6" key="1">
    <citation type="submission" date="2023-08" db="EMBL/GenBank/DDBJ databases">
        <title>Black Yeasts Isolated from many extreme environments.</title>
        <authorList>
            <person name="Coleine C."/>
            <person name="Stajich J.E."/>
            <person name="Selbmann L."/>
        </authorList>
    </citation>
    <scope>NUCLEOTIDE SEQUENCE</scope>
    <source>
        <strain evidence="6">CCFEE 5810</strain>
    </source>
</reference>
<dbReference type="PANTHER" id="PTHR14296">
    <property type="entry name" value="REMODELING AND SPACING FACTOR 1"/>
    <property type="match status" value="1"/>
</dbReference>
<feature type="compositionally biased region" description="Low complexity" evidence="4">
    <location>
        <begin position="873"/>
        <end position="887"/>
    </location>
</feature>
<evidence type="ECO:0000256" key="1">
    <source>
        <dbReference type="ARBA" id="ARBA00022723"/>
    </source>
</evidence>
<dbReference type="GO" id="GO:0031213">
    <property type="term" value="C:RSF complex"/>
    <property type="evidence" value="ECO:0007669"/>
    <property type="project" value="InterPro"/>
</dbReference>
<evidence type="ECO:0000256" key="3">
    <source>
        <dbReference type="ARBA" id="ARBA00022833"/>
    </source>
</evidence>
<feature type="compositionally biased region" description="Basic and acidic residues" evidence="4">
    <location>
        <begin position="353"/>
        <end position="398"/>
    </location>
</feature>
<feature type="region of interest" description="Disordered" evidence="4">
    <location>
        <begin position="351"/>
        <end position="398"/>
    </location>
</feature>
<keyword evidence="3" id="KW-0862">Zinc</keyword>
<dbReference type="AlphaFoldDB" id="A0AAN7W4I4"/>
<dbReference type="InterPro" id="IPR013083">
    <property type="entry name" value="Znf_RING/FYVE/PHD"/>
</dbReference>
<name>A0AAN7W4I4_9PEZI</name>
<dbReference type="Proteomes" id="UP001310594">
    <property type="component" value="Unassembled WGS sequence"/>
</dbReference>
<dbReference type="SUPFAM" id="SSF57903">
    <property type="entry name" value="FYVE/PHD zinc finger"/>
    <property type="match status" value="1"/>
</dbReference>
<organism evidence="6 7">
    <name type="scientific">Elasticomyces elasticus</name>
    <dbReference type="NCBI Taxonomy" id="574655"/>
    <lineage>
        <taxon>Eukaryota</taxon>
        <taxon>Fungi</taxon>
        <taxon>Dikarya</taxon>
        <taxon>Ascomycota</taxon>
        <taxon>Pezizomycotina</taxon>
        <taxon>Dothideomycetes</taxon>
        <taxon>Dothideomycetidae</taxon>
        <taxon>Mycosphaerellales</taxon>
        <taxon>Teratosphaeriaceae</taxon>
        <taxon>Elasticomyces</taxon>
    </lineage>
</organism>
<dbReference type="Gene3D" id="3.30.40.10">
    <property type="entry name" value="Zinc/RING finger domain, C3HC4 (zinc finger)"/>
    <property type="match status" value="1"/>
</dbReference>
<feature type="compositionally biased region" description="Low complexity" evidence="4">
    <location>
        <begin position="754"/>
        <end position="767"/>
    </location>
</feature>
<dbReference type="PROSITE" id="PS01359">
    <property type="entry name" value="ZF_PHD_1"/>
    <property type="match status" value="1"/>
</dbReference>
<dbReference type="PANTHER" id="PTHR14296:SF3">
    <property type="entry name" value="DIKAR, ISOFORM F"/>
    <property type="match status" value="1"/>
</dbReference>
<evidence type="ECO:0000259" key="5">
    <source>
        <dbReference type="SMART" id="SM00249"/>
    </source>
</evidence>
<evidence type="ECO:0000313" key="6">
    <source>
        <dbReference type="EMBL" id="KAK5694017.1"/>
    </source>
</evidence>
<keyword evidence="2" id="KW-0863">Zinc-finger</keyword>
<dbReference type="InterPro" id="IPR001965">
    <property type="entry name" value="Znf_PHD"/>
</dbReference>